<dbReference type="Proteomes" id="UP000789702">
    <property type="component" value="Unassembled WGS sequence"/>
</dbReference>
<gene>
    <name evidence="1" type="ORF">DHETER_LOCUS13786</name>
</gene>
<sequence>GELAMFNISRWFHTSINQADCSSKGFAFTAKMQDSLGWIGSVAKTGKCSHNA</sequence>
<reference evidence="1" key="1">
    <citation type="submission" date="2021-06" db="EMBL/GenBank/DDBJ databases">
        <authorList>
            <person name="Kallberg Y."/>
            <person name="Tangrot J."/>
            <person name="Rosling A."/>
        </authorList>
    </citation>
    <scope>NUCLEOTIDE SEQUENCE</scope>
    <source>
        <strain evidence="1">IL203A</strain>
    </source>
</reference>
<name>A0ACA9Q442_9GLOM</name>
<organism evidence="1 2">
    <name type="scientific">Dentiscutata heterogama</name>
    <dbReference type="NCBI Taxonomy" id="1316150"/>
    <lineage>
        <taxon>Eukaryota</taxon>
        <taxon>Fungi</taxon>
        <taxon>Fungi incertae sedis</taxon>
        <taxon>Mucoromycota</taxon>
        <taxon>Glomeromycotina</taxon>
        <taxon>Glomeromycetes</taxon>
        <taxon>Diversisporales</taxon>
        <taxon>Gigasporaceae</taxon>
        <taxon>Dentiscutata</taxon>
    </lineage>
</organism>
<protein>
    <submittedName>
        <fullName evidence="1">14896_t:CDS:1</fullName>
    </submittedName>
</protein>
<feature type="non-terminal residue" evidence="1">
    <location>
        <position position="1"/>
    </location>
</feature>
<comment type="caution">
    <text evidence="1">The sequence shown here is derived from an EMBL/GenBank/DDBJ whole genome shotgun (WGS) entry which is preliminary data.</text>
</comment>
<dbReference type="EMBL" id="CAJVPU010039322">
    <property type="protein sequence ID" value="CAG8736774.1"/>
    <property type="molecule type" value="Genomic_DNA"/>
</dbReference>
<feature type="non-terminal residue" evidence="1">
    <location>
        <position position="52"/>
    </location>
</feature>
<accession>A0ACA9Q442</accession>
<evidence type="ECO:0000313" key="1">
    <source>
        <dbReference type="EMBL" id="CAG8736774.1"/>
    </source>
</evidence>
<keyword evidence="2" id="KW-1185">Reference proteome</keyword>
<proteinExistence type="predicted"/>
<evidence type="ECO:0000313" key="2">
    <source>
        <dbReference type="Proteomes" id="UP000789702"/>
    </source>
</evidence>